<evidence type="ECO:0000256" key="12">
    <source>
        <dbReference type="PIRSR" id="PIRSR621190-5"/>
    </source>
</evidence>
<dbReference type="PANTHER" id="PTHR10201">
    <property type="entry name" value="MATRIX METALLOPROTEINASE"/>
    <property type="match status" value="1"/>
</dbReference>
<evidence type="ECO:0000256" key="1">
    <source>
        <dbReference type="ARBA" id="ARBA00009614"/>
    </source>
</evidence>
<dbReference type="Proteomes" id="UP001327560">
    <property type="component" value="Chromosome 1"/>
</dbReference>
<dbReference type="InterPro" id="IPR024079">
    <property type="entry name" value="MetalloPept_cat_dom_sf"/>
</dbReference>
<dbReference type="SUPFAM" id="SSF55486">
    <property type="entry name" value="Metalloproteases ('zincins'), catalytic domain"/>
    <property type="match status" value="1"/>
</dbReference>
<evidence type="ECO:0000256" key="14">
    <source>
        <dbReference type="SAM" id="SignalP"/>
    </source>
</evidence>
<feature type="short sequence motif" description="Cysteine switch" evidence="12">
    <location>
        <begin position="115"/>
        <end position="122"/>
    </location>
</feature>
<evidence type="ECO:0000256" key="8">
    <source>
        <dbReference type="ARBA" id="ARBA00023145"/>
    </source>
</evidence>
<dbReference type="Gene3D" id="3.40.390.10">
    <property type="entry name" value="Collagenase (Catalytic Domain)"/>
    <property type="match status" value="1"/>
</dbReference>
<dbReference type="GO" id="GO:0030574">
    <property type="term" value="P:collagen catabolic process"/>
    <property type="evidence" value="ECO:0007669"/>
    <property type="project" value="TreeGrafter"/>
</dbReference>
<dbReference type="PANTHER" id="PTHR10201:SF272">
    <property type="entry name" value="METALLOENDOPROTEINASE 5-MMP"/>
    <property type="match status" value="1"/>
</dbReference>
<feature type="binding site" evidence="11">
    <location>
        <position position="242"/>
    </location>
    <ligand>
        <name>Ca(2+)</name>
        <dbReference type="ChEBI" id="CHEBI:29108"/>
        <label>3</label>
    </ligand>
</feature>
<evidence type="ECO:0000259" key="15">
    <source>
        <dbReference type="SMART" id="SM00235"/>
    </source>
</evidence>
<dbReference type="SUPFAM" id="SSF47090">
    <property type="entry name" value="PGBD-like"/>
    <property type="match status" value="1"/>
</dbReference>
<reference evidence="16 17" key="1">
    <citation type="submission" date="2023-10" db="EMBL/GenBank/DDBJ databases">
        <title>Chromosome-scale genome assembly provides insights into flower coloration mechanisms of Canna indica.</title>
        <authorList>
            <person name="Li C."/>
        </authorList>
    </citation>
    <scope>NUCLEOTIDE SEQUENCE [LARGE SCALE GENOMIC DNA]</scope>
    <source>
        <tissue evidence="16">Flower</tissue>
    </source>
</reference>
<feature type="binding site" evidence="11">
    <location>
        <position position="212"/>
    </location>
    <ligand>
        <name>Zn(2+)</name>
        <dbReference type="ChEBI" id="CHEBI:29105"/>
        <label>1</label>
    </ligand>
</feature>
<dbReference type="InterPro" id="IPR033739">
    <property type="entry name" value="M10A_MMP"/>
</dbReference>
<feature type="binding site" evidence="11">
    <location>
        <position position="285"/>
    </location>
    <ligand>
        <name>Zn(2+)</name>
        <dbReference type="ChEBI" id="CHEBI:29105"/>
        <label>2</label>
        <note>catalytic</note>
    </ligand>
</feature>
<feature type="domain" description="Peptidase metallopeptidase" evidence="15">
    <location>
        <begin position="145"/>
        <end position="312"/>
    </location>
</feature>
<dbReference type="Pfam" id="PF01471">
    <property type="entry name" value="PG_binding_1"/>
    <property type="match status" value="1"/>
</dbReference>
<evidence type="ECO:0000256" key="7">
    <source>
        <dbReference type="ARBA" id="ARBA00023049"/>
    </source>
</evidence>
<keyword evidence="9" id="KW-0325">Glycoprotein</keyword>
<dbReference type="GO" id="GO:0008270">
    <property type="term" value="F:zinc ion binding"/>
    <property type="evidence" value="ECO:0007669"/>
    <property type="project" value="InterPro"/>
</dbReference>
<feature type="binding site" evidence="11">
    <location>
        <position position="220"/>
    </location>
    <ligand>
        <name>Ca(2+)</name>
        <dbReference type="ChEBI" id="CHEBI:29108"/>
        <label>3</label>
    </ligand>
</feature>
<dbReference type="GO" id="GO:0030198">
    <property type="term" value="P:extracellular matrix organization"/>
    <property type="evidence" value="ECO:0007669"/>
    <property type="project" value="TreeGrafter"/>
</dbReference>
<comment type="similarity">
    <text evidence="1">Belongs to the peptidase M10A family. Matrix metalloproteinases (MMPs) subfamily.</text>
</comment>
<feature type="region of interest" description="Disordered" evidence="13">
    <location>
        <begin position="309"/>
        <end position="339"/>
    </location>
</feature>
<dbReference type="InterPro" id="IPR021190">
    <property type="entry name" value="Pept_M10A"/>
</dbReference>
<keyword evidence="11" id="KW-0106">Calcium</keyword>
<evidence type="ECO:0000256" key="13">
    <source>
        <dbReference type="SAM" id="MobiDB-lite"/>
    </source>
</evidence>
<accession>A0AAQ3Q2R9</accession>
<evidence type="ECO:0000313" key="17">
    <source>
        <dbReference type="Proteomes" id="UP001327560"/>
    </source>
</evidence>
<keyword evidence="6 11" id="KW-0862">Zinc</keyword>
<evidence type="ECO:0000313" key="16">
    <source>
        <dbReference type="EMBL" id="WOK94405.1"/>
    </source>
</evidence>
<keyword evidence="17" id="KW-1185">Reference proteome</keyword>
<dbReference type="Pfam" id="PF00413">
    <property type="entry name" value="Peptidase_M10"/>
    <property type="match status" value="1"/>
</dbReference>
<comment type="cofactor">
    <cofactor evidence="11">
        <name>Ca(2+)</name>
        <dbReference type="ChEBI" id="CHEBI:29108"/>
    </cofactor>
    <text evidence="11">Can bind about 5 Ca(2+) ions per subunit.</text>
</comment>
<dbReference type="EMBL" id="CP136890">
    <property type="protein sequence ID" value="WOK94405.1"/>
    <property type="molecule type" value="Genomic_DNA"/>
</dbReference>
<protein>
    <submittedName>
        <fullName evidence="16">Metalloendoproteinase 2-MMP</fullName>
    </submittedName>
</protein>
<dbReference type="CDD" id="cd04278">
    <property type="entry name" value="ZnMc_MMP"/>
    <property type="match status" value="1"/>
</dbReference>
<evidence type="ECO:0000256" key="3">
    <source>
        <dbReference type="ARBA" id="ARBA00022723"/>
    </source>
</evidence>
<dbReference type="AlphaFoldDB" id="A0AAQ3Q2R9"/>
<feature type="binding site" evidence="11">
    <location>
        <position position="214"/>
    </location>
    <ligand>
        <name>Zn(2+)</name>
        <dbReference type="ChEBI" id="CHEBI:29105"/>
        <label>1</label>
    </ligand>
</feature>
<evidence type="ECO:0000256" key="11">
    <source>
        <dbReference type="PIRSR" id="PIRSR621190-2"/>
    </source>
</evidence>
<evidence type="ECO:0000256" key="5">
    <source>
        <dbReference type="ARBA" id="ARBA00022801"/>
    </source>
</evidence>
<organism evidence="16 17">
    <name type="scientific">Canna indica</name>
    <name type="common">Indian-shot</name>
    <dbReference type="NCBI Taxonomy" id="4628"/>
    <lineage>
        <taxon>Eukaryota</taxon>
        <taxon>Viridiplantae</taxon>
        <taxon>Streptophyta</taxon>
        <taxon>Embryophyta</taxon>
        <taxon>Tracheophyta</taxon>
        <taxon>Spermatophyta</taxon>
        <taxon>Magnoliopsida</taxon>
        <taxon>Liliopsida</taxon>
        <taxon>Zingiberales</taxon>
        <taxon>Cannaceae</taxon>
        <taxon>Canna</taxon>
    </lineage>
</organism>
<feature type="binding site" evidence="11">
    <location>
        <position position="237"/>
    </location>
    <ligand>
        <name>Zn(2+)</name>
        <dbReference type="ChEBI" id="CHEBI:29105"/>
        <label>1</label>
    </ligand>
</feature>
<feature type="binding site" evidence="11">
    <location>
        <position position="277"/>
    </location>
    <ligand>
        <name>Zn(2+)</name>
        <dbReference type="ChEBI" id="CHEBI:29105"/>
        <label>2</label>
        <note>catalytic</note>
    </ligand>
</feature>
<dbReference type="FunFam" id="3.40.390.10:FF:000018">
    <property type="entry name" value="Metalloendoproteinase 1"/>
    <property type="match status" value="1"/>
</dbReference>
<gene>
    <name evidence="16" type="ORF">Cni_G03107</name>
</gene>
<keyword evidence="8" id="KW-0865">Zymogen</keyword>
<sequence>MSSSSACITLLIVAAAAAALVSSVSASPFNFPPVPAANPWLPFKNLSGCRFGEDWPGLRDLKHYLNHFGYLPVAPNFTDAFDGDLEAAIRMYQRNFGLNITGELDETTLEQLVVPRCGVADVVNGTSTMNSSELRGRNLFSYFPGTPTWPGDKTDLTYAITDTSAVSIDVSALKAVFARAFGRWSAATTLNFTEVESAADADITIGFYSGAHGDGEPFDGVLGTLAHAFSPTDGRFHLDAAEAWVAEGDVTEASSDVAVDLESVAVHEIGHLLGLGHTSEADAIMYPTIKTRTKKVELASDDVEGIQSLYGSNPNYKGPTPSSTTTSSPEMNSGGAGLATRSGRGREIAWALAVLAFGFLGAVV</sequence>
<keyword evidence="7" id="KW-0482">Metalloprotease</keyword>
<dbReference type="PRINTS" id="PR00138">
    <property type="entry name" value="MATRIXIN"/>
</dbReference>
<evidence type="ECO:0000256" key="9">
    <source>
        <dbReference type="ARBA" id="ARBA00023180"/>
    </source>
</evidence>
<evidence type="ECO:0000256" key="4">
    <source>
        <dbReference type="ARBA" id="ARBA00022729"/>
    </source>
</evidence>
<proteinExistence type="inferred from homology"/>
<dbReference type="GO" id="GO:0031012">
    <property type="term" value="C:extracellular matrix"/>
    <property type="evidence" value="ECO:0007669"/>
    <property type="project" value="InterPro"/>
</dbReference>
<feature type="chain" id="PRO_5042874618" evidence="14">
    <location>
        <begin position="27"/>
        <end position="364"/>
    </location>
</feature>
<dbReference type="GO" id="GO:0004222">
    <property type="term" value="F:metalloendopeptidase activity"/>
    <property type="evidence" value="ECO:0007669"/>
    <property type="project" value="InterPro"/>
</dbReference>
<keyword evidence="3 11" id="KW-0479">Metal-binding</keyword>
<feature type="binding site" evidence="11">
    <location>
        <position position="227"/>
    </location>
    <ligand>
        <name>Zn(2+)</name>
        <dbReference type="ChEBI" id="CHEBI:29105"/>
        <label>1</label>
    </ligand>
</feature>
<evidence type="ECO:0000256" key="10">
    <source>
        <dbReference type="PIRSR" id="PIRSR621190-1"/>
    </source>
</evidence>
<feature type="binding site" evidence="11">
    <location>
        <position position="271"/>
    </location>
    <ligand>
        <name>Zn(2+)</name>
        <dbReference type="ChEBI" id="CHEBI:29105"/>
        <label>2</label>
        <note>catalytic</note>
    </ligand>
</feature>
<feature type="binding site" description="in inhibited form" evidence="11">
    <location>
        <position position="117"/>
    </location>
    <ligand>
        <name>Zn(2+)</name>
        <dbReference type="ChEBI" id="CHEBI:29105"/>
        <label>2</label>
        <note>catalytic</note>
    </ligand>
</feature>
<feature type="compositionally biased region" description="Low complexity" evidence="13">
    <location>
        <begin position="319"/>
        <end position="329"/>
    </location>
</feature>
<feature type="signal peptide" evidence="14">
    <location>
        <begin position="1"/>
        <end position="26"/>
    </location>
</feature>
<dbReference type="InterPro" id="IPR036365">
    <property type="entry name" value="PGBD-like_sf"/>
</dbReference>
<feature type="binding site" evidence="11">
    <location>
        <position position="239"/>
    </location>
    <ligand>
        <name>Ca(2+)</name>
        <dbReference type="ChEBI" id="CHEBI:29108"/>
        <label>3</label>
    </ligand>
</feature>
<feature type="binding site" evidence="11">
    <location>
        <position position="242"/>
    </location>
    <ligand>
        <name>Ca(2+)</name>
        <dbReference type="ChEBI" id="CHEBI:29108"/>
        <label>1</label>
    </ligand>
</feature>
<keyword evidence="4 14" id="KW-0732">Signal</keyword>
<feature type="binding site" evidence="11">
    <location>
        <position position="219"/>
    </location>
    <ligand>
        <name>Ca(2+)</name>
        <dbReference type="ChEBI" id="CHEBI:29108"/>
        <label>3</label>
    </ligand>
</feature>
<name>A0AAQ3Q2R9_9LILI</name>
<comment type="cofactor">
    <cofactor evidence="11">
        <name>Zn(2+)</name>
        <dbReference type="ChEBI" id="CHEBI:29105"/>
    </cofactor>
    <text evidence="11">Binds 2 Zn(2+) ions per subunit.</text>
</comment>
<keyword evidence="5" id="KW-0378">Hydrolase</keyword>
<feature type="active site" evidence="10">
    <location>
        <position position="268"/>
    </location>
</feature>
<evidence type="ECO:0000256" key="6">
    <source>
        <dbReference type="ARBA" id="ARBA00022833"/>
    </source>
</evidence>
<feature type="binding site" evidence="11">
    <location>
        <position position="202"/>
    </location>
    <ligand>
        <name>Ca(2+)</name>
        <dbReference type="ChEBI" id="CHEBI:29108"/>
        <label>2</label>
    </ligand>
</feature>
<dbReference type="InterPro" id="IPR006026">
    <property type="entry name" value="Peptidase_Metallo"/>
</dbReference>
<dbReference type="SMART" id="SM00235">
    <property type="entry name" value="ZnMc"/>
    <property type="match status" value="1"/>
</dbReference>
<dbReference type="InterPro" id="IPR002477">
    <property type="entry name" value="Peptidoglycan-bd-like"/>
</dbReference>
<feature type="binding site" evidence="11">
    <location>
        <position position="267"/>
    </location>
    <ligand>
        <name>Zn(2+)</name>
        <dbReference type="ChEBI" id="CHEBI:29105"/>
        <label>2</label>
        <note>catalytic</note>
    </ligand>
</feature>
<keyword evidence="2" id="KW-0645">Protease</keyword>
<dbReference type="InterPro" id="IPR001818">
    <property type="entry name" value="Pept_M10_metallopeptidase"/>
</dbReference>
<evidence type="ECO:0000256" key="2">
    <source>
        <dbReference type="ARBA" id="ARBA00022670"/>
    </source>
</evidence>
<dbReference type="GO" id="GO:0006508">
    <property type="term" value="P:proteolysis"/>
    <property type="evidence" value="ECO:0007669"/>
    <property type="project" value="UniProtKB-KW"/>
</dbReference>